<dbReference type="GO" id="GO:0005634">
    <property type="term" value="C:nucleus"/>
    <property type="evidence" value="ECO:0007669"/>
    <property type="project" value="TreeGrafter"/>
</dbReference>
<feature type="compositionally biased region" description="Low complexity" evidence="2">
    <location>
        <begin position="1"/>
        <end position="23"/>
    </location>
</feature>
<name>A0A0F7SLB9_PHARH</name>
<protein>
    <submittedName>
        <fullName evidence="4">Uncharacterized conserved protein</fullName>
    </submittedName>
</protein>
<organism evidence="4">
    <name type="scientific">Phaffia rhodozyma</name>
    <name type="common">Yeast</name>
    <name type="synonym">Xanthophyllomyces dendrorhous</name>
    <dbReference type="NCBI Taxonomy" id="264483"/>
    <lineage>
        <taxon>Eukaryota</taxon>
        <taxon>Fungi</taxon>
        <taxon>Dikarya</taxon>
        <taxon>Basidiomycota</taxon>
        <taxon>Agaricomycotina</taxon>
        <taxon>Tremellomycetes</taxon>
        <taxon>Cystofilobasidiales</taxon>
        <taxon>Mrakiaceae</taxon>
        <taxon>Phaffia</taxon>
    </lineage>
</organism>
<dbReference type="PANTHER" id="PTHR13523">
    <property type="entry name" value="COILED-COIL-HELIX-COILED-COIL-HELIX DOMAIN CONTAINING 2/NUR77"/>
    <property type="match status" value="1"/>
</dbReference>
<dbReference type="GO" id="GO:0007005">
    <property type="term" value="P:mitochondrion organization"/>
    <property type="evidence" value="ECO:0007669"/>
    <property type="project" value="InterPro"/>
</dbReference>
<proteinExistence type="predicted"/>
<feature type="domain" description="CHCH" evidence="3">
    <location>
        <begin position="114"/>
        <end position="147"/>
    </location>
</feature>
<evidence type="ECO:0000313" key="4">
    <source>
        <dbReference type="EMBL" id="CDZ97727.1"/>
    </source>
</evidence>
<dbReference type="InterPro" id="IPR009069">
    <property type="entry name" value="Cys_alpha_HP_mot_SF"/>
</dbReference>
<evidence type="ECO:0000256" key="2">
    <source>
        <dbReference type="SAM" id="MobiDB-lite"/>
    </source>
</evidence>
<dbReference type="InterPro" id="IPR055304">
    <property type="entry name" value="CHCHD2/10-like"/>
</dbReference>
<dbReference type="AlphaFoldDB" id="A0A0F7SLB9"/>
<sequence length="152" mass="14878">MARSSGRSRPAPARSAAPPASRGYSTAAPTAPQQAYGARPHAPAAPAAAPAAAPSAGGGLFANMASTAAGVAVGSTVGHGLSNMLFGGSSSAAEVPAPVAAQAAYQIQDQGAVCAIQAKDFTKCLDATGSDMQSCSYYFEALKACQQAAAPY</sequence>
<feature type="region of interest" description="Disordered" evidence="2">
    <location>
        <begin position="1"/>
        <end position="55"/>
    </location>
</feature>
<accession>A0A0F7SLB9</accession>
<dbReference type="SUPFAM" id="SSF47072">
    <property type="entry name" value="Cysteine alpha-hairpin motif"/>
    <property type="match status" value="1"/>
</dbReference>
<dbReference type="GO" id="GO:0005739">
    <property type="term" value="C:mitochondrion"/>
    <property type="evidence" value="ECO:0007669"/>
    <property type="project" value="TreeGrafter"/>
</dbReference>
<evidence type="ECO:0000259" key="3">
    <source>
        <dbReference type="Pfam" id="PF06747"/>
    </source>
</evidence>
<dbReference type="EMBL" id="LN483249">
    <property type="protein sequence ID" value="CDZ97727.1"/>
    <property type="molecule type" value="Genomic_DNA"/>
</dbReference>
<reference evidence="4" key="1">
    <citation type="submission" date="2014-08" db="EMBL/GenBank/DDBJ databases">
        <authorList>
            <person name="Sharma Rahul"/>
            <person name="Thines Marco"/>
        </authorList>
    </citation>
    <scope>NUCLEOTIDE SEQUENCE</scope>
</reference>
<keyword evidence="1" id="KW-1015">Disulfide bond</keyword>
<feature type="compositionally biased region" description="Low complexity" evidence="2">
    <location>
        <begin position="35"/>
        <end position="55"/>
    </location>
</feature>
<dbReference type="PROSITE" id="PS51808">
    <property type="entry name" value="CHCH"/>
    <property type="match status" value="1"/>
</dbReference>
<dbReference type="PANTHER" id="PTHR13523:SF2">
    <property type="entry name" value="COILED-COIL-HELIX-COILED-COIL-HELIX DOMAIN CONTAINING 2, ISOFORM A-RELATED"/>
    <property type="match status" value="1"/>
</dbReference>
<evidence type="ECO:0000256" key="1">
    <source>
        <dbReference type="ARBA" id="ARBA00023157"/>
    </source>
</evidence>
<dbReference type="InterPro" id="IPR010625">
    <property type="entry name" value="CHCH"/>
</dbReference>
<dbReference type="Pfam" id="PF06747">
    <property type="entry name" value="CHCH"/>
    <property type="match status" value="1"/>
</dbReference>